<dbReference type="OrthoDB" id="2349068at2759"/>
<evidence type="ECO:0000256" key="2">
    <source>
        <dbReference type="ARBA" id="ARBA00022643"/>
    </source>
</evidence>
<gene>
    <name evidence="4" type="ORF">BDN70DRAFT_880155</name>
</gene>
<keyword evidence="3" id="KW-0560">Oxidoreductase</keyword>
<dbReference type="Pfam" id="PF03060">
    <property type="entry name" value="NMO"/>
    <property type="match status" value="2"/>
</dbReference>
<dbReference type="CDD" id="cd04730">
    <property type="entry name" value="NPD_like"/>
    <property type="match status" value="1"/>
</dbReference>
<dbReference type="GO" id="GO:0018580">
    <property type="term" value="F:nitronate monooxygenase activity"/>
    <property type="evidence" value="ECO:0007669"/>
    <property type="project" value="InterPro"/>
</dbReference>
<dbReference type="SUPFAM" id="SSF51412">
    <property type="entry name" value="Inosine monophosphate dehydrogenase (IMPDH)"/>
    <property type="match status" value="1"/>
</dbReference>
<evidence type="ECO:0000313" key="5">
    <source>
        <dbReference type="Proteomes" id="UP000807469"/>
    </source>
</evidence>
<dbReference type="PANTHER" id="PTHR32332">
    <property type="entry name" value="2-NITROPROPANE DIOXYGENASE"/>
    <property type="match status" value="1"/>
</dbReference>
<name>A0A9P6CSI8_9AGAR</name>
<keyword evidence="5" id="KW-1185">Reference proteome</keyword>
<evidence type="ECO:0000256" key="3">
    <source>
        <dbReference type="ARBA" id="ARBA00023002"/>
    </source>
</evidence>
<reference evidence="4" key="1">
    <citation type="submission" date="2020-11" db="EMBL/GenBank/DDBJ databases">
        <authorList>
            <consortium name="DOE Joint Genome Institute"/>
            <person name="Ahrendt S."/>
            <person name="Riley R."/>
            <person name="Andreopoulos W."/>
            <person name="Labutti K."/>
            <person name="Pangilinan J."/>
            <person name="Ruiz-Duenas F.J."/>
            <person name="Barrasa J.M."/>
            <person name="Sanchez-Garcia M."/>
            <person name="Camarero S."/>
            <person name="Miyauchi S."/>
            <person name="Serrano A."/>
            <person name="Linde D."/>
            <person name="Babiker R."/>
            <person name="Drula E."/>
            <person name="Ayuso-Fernandez I."/>
            <person name="Pacheco R."/>
            <person name="Padilla G."/>
            <person name="Ferreira P."/>
            <person name="Barriuso J."/>
            <person name="Kellner H."/>
            <person name="Castanera R."/>
            <person name="Alfaro M."/>
            <person name="Ramirez L."/>
            <person name="Pisabarro A.G."/>
            <person name="Kuo A."/>
            <person name="Tritt A."/>
            <person name="Lipzen A."/>
            <person name="He G."/>
            <person name="Yan M."/>
            <person name="Ng V."/>
            <person name="Cullen D."/>
            <person name="Martin F."/>
            <person name="Rosso M.-N."/>
            <person name="Henrissat B."/>
            <person name="Hibbett D."/>
            <person name="Martinez A.T."/>
            <person name="Grigoriev I.V."/>
        </authorList>
    </citation>
    <scope>NUCLEOTIDE SEQUENCE</scope>
    <source>
        <strain evidence="4">CIRM-BRFM 674</strain>
    </source>
</reference>
<dbReference type="Gene3D" id="3.20.20.70">
    <property type="entry name" value="Aldolase class I"/>
    <property type="match status" value="1"/>
</dbReference>
<dbReference type="EMBL" id="MU155238">
    <property type="protein sequence ID" value="KAF9478281.1"/>
    <property type="molecule type" value="Genomic_DNA"/>
</dbReference>
<dbReference type="InterPro" id="IPR004136">
    <property type="entry name" value="NMO"/>
</dbReference>
<protein>
    <submittedName>
        <fullName evidence="4">2-nitropropane dioxygenase</fullName>
    </submittedName>
</protein>
<organism evidence="4 5">
    <name type="scientific">Pholiota conissans</name>
    <dbReference type="NCBI Taxonomy" id="109636"/>
    <lineage>
        <taxon>Eukaryota</taxon>
        <taxon>Fungi</taxon>
        <taxon>Dikarya</taxon>
        <taxon>Basidiomycota</taxon>
        <taxon>Agaricomycotina</taxon>
        <taxon>Agaricomycetes</taxon>
        <taxon>Agaricomycetidae</taxon>
        <taxon>Agaricales</taxon>
        <taxon>Agaricineae</taxon>
        <taxon>Strophariaceae</taxon>
        <taxon>Pholiota</taxon>
    </lineage>
</organism>
<evidence type="ECO:0000256" key="1">
    <source>
        <dbReference type="ARBA" id="ARBA00022630"/>
    </source>
</evidence>
<evidence type="ECO:0000313" key="4">
    <source>
        <dbReference type="EMBL" id="KAF9478281.1"/>
    </source>
</evidence>
<dbReference type="Proteomes" id="UP000807469">
    <property type="component" value="Unassembled WGS sequence"/>
</dbReference>
<keyword evidence="4" id="KW-0223">Dioxygenase</keyword>
<dbReference type="AlphaFoldDB" id="A0A9P6CSI8"/>
<dbReference type="PANTHER" id="PTHR32332:SF31">
    <property type="entry name" value="2-NITROPROPANE DIOXYGENASE FAMILY, PUTATIVE (AFU_ORTHOLOGUE AFUA_2G09850)-RELATED"/>
    <property type="match status" value="1"/>
</dbReference>
<proteinExistence type="predicted"/>
<accession>A0A9P6CSI8</accession>
<sequence>MDQITPIETQFTQLLGVKTPIVSGAMAGASGGALAAAVTLGGGFGFLSAGYDAPETLKKEINLTRDLLHTEEQDTVHVGVGFLCWQLDKFPSKAEELLSVTLASRVQAVWLAFGEDVGVWVKYVREHDPRAGSADAVKIFVQITNVAEAQLALKEWKADVIVVQGVEAGGHGLAAGLPLLTLFPLVASLVPESNGPPLLAAGGVATGSQVAALLALGASGVVLGTRFLLSPESLYTDTQRRALLDAESTLSVRTMAFDYARNTLGWPKGIDGRGLRNATVDDYERGEDITIIREKFEQGIREGDQNRILVWGGSGVGLMSQVKPAKEIVQELHAACSHRIKHTAGLLDLAEKPKL</sequence>
<comment type="caution">
    <text evidence="4">The sequence shown here is derived from an EMBL/GenBank/DDBJ whole genome shotgun (WGS) entry which is preliminary data.</text>
</comment>
<keyword evidence="1" id="KW-0285">Flavoprotein</keyword>
<dbReference type="GO" id="GO:0051213">
    <property type="term" value="F:dioxygenase activity"/>
    <property type="evidence" value="ECO:0007669"/>
    <property type="project" value="UniProtKB-KW"/>
</dbReference>
<dbReference type="InterPro" id="IPR013785">
    <property type="entry name" value="Aldolase_TIM"/>
</dbReference>
<keyword evidence="2" id="KW-0288">FMN</keyword>